<name>G9NV54_HYPAI</name>
<feature type="compositionally biased region" description="Polar residues" evidence="1">
    <location>
        <begin position="351"/>
        <end position="367"/>
    </location>
</feature>
<evidence type="ECO:0000313" key="4">
    <source>
        <dbReference type="Proteomes" id="UP000005426"/>
    </source>
</evidence>
<dbReference type="STRING" id="452589.G9NV54"/>
<feature type="region of interest" description="Disordered" evidence="1">
    <location>
        <begin position="238"/>
        <end position="288"/>
    </location>
</feature>
<reference evidence="3 4" key="1">
    <citation type="journal article" date="2011" name="Genome Biol.">
        <title>Comparative genome sequence analysis underscores mycoparasitism as the ancestral life style of Trichoderma.</title>
        <authorList>
            <person name="Kubicek C.P."/>
            <person name="Herrera-Estrella A."/>
            <person name="Seidl-Seiboth V."/>
            <person name="Martinez D.A."/>
            <person name="Druzhinina I.S."/>
            <person name="Thon M."/>
            <person name="Zeilinger S."/>
            <person name="Casas-Flores S."/>
            <person name="Horwitz B.A."/>
            <person name="Mukherjee P.K."/>
            <person name="Mukherjee M."/>
            <person name="Kredics L."/>
            <person name="Alcaraz L.D."/>
            <person name="Aerts A."/>
            <person name="Antal Z."/>
            <person name="Atanasova L."/>
            <person name="Cervantes-Badillo M.G."/>
            <person name="Challacombe J."/>
            <person name="Chertkov O."/>
            <person name="McCluskey K."/>
            <person name="Coulpier F."/>
            <person name="Deshpande N."/>
            <person name="von Doehren H."/>
            <person name="Ebbole D.J."/>
            <person name="Esquivel-Naranjo E.U."/>
            <person name="Fekete E."/>
            <person name="Flipphi M."/>
            <person name="Glaser F."/>
            <person name="Gomez-Rodriguez E.Y."/>
            <person name="Gruber S."/>
            <person name="Han C."/>
            <person name="Henrissat B."/>
            <person name="Hermosa R."/>
            <person name="Hernandez-Onate M."/>
            <person name="Karaffa L."/>
            <person name="Kosti I."/>
            <person name="Le Crom S."/>
            <person name="Lindquist E."/>
            <person name="Lucas S."/>
            <person name="Luebeck M."/>
            <person name="Luebeck P.S."/>
            <person name="Margeot A."/>
            <person name="Metz B."/>
            <person name="Misra M."/>
            <person name="Nevalainen H."/>
            <person name="Omann M."/>
            <person name="Packer N."/>
            <person name="Perrone G."/>
            <person name="Uresti-Rivera E.E."/>
            <person name="Salamov A."/>
            <person name="Schmoll M."/>
            <person name="Seiboth B."/>
            <person name="Shapiro H."/>
            <person name="Sukno S."/>
            <person name="Tamayo-Ramos J.A."/>
            <person name="Tisch D."/>
            <person name="Wiest A."/>
            <person name="Wilkinson H.H."/>
            <person name="Zhang M."/>
            <person name="Coutinho P.M."/>
            <person name="Kenerley C.M."/>
            <person name="Monte E."/>
            <person name="Baker S.E."/>
            <person name="Grigoriev I.V."/>
        </authorList>
    </citation>
    <scope>NUCLEOTIDE SEQUENCE [LARGE SCALE GENOMIC DNA]</scope>
    <source>
        <strain evidence="4">ATCC 20476 / IMI 206040</strain>
    </source>
</reference>
<dbReference type="PANTHER" id="PTHR39463">
    <property type="entry name" value="MEDUSA"/>
    <property type="match status" value="1"/>
</dbReference>
<feature type="compositionally biased region" description="Polar residues" evidence="1">
    <location>
        <begin position="270"/>
        <end position="288"/>
    </location>
</feature>
<dbReference type="EMBL" id="ABDG02000024">
    <property type="protein sequence ID" value="EHK44876.1"/>
    <property type="molecule type" value="Genomic_DNA"/>
</dbReference>
<dbReference type="Pfam" id="PF23305">
    <property type="entry name" value="DUF7082"/>
    <property type="match status" value="1"/>
</dbReference>
<dbReference type="HOGENOM" id="CLU_013895_1_1_1"/>
<evidence type="ECO:0000259" key="2">
    <source>
        <dbReference type="Pfam" id="PF23305"/>
    </source>
</evidence>
<evidence type="ECO:0000256" key="1">
    <source>
        <dbReference type="SAM" id="MobiDB-lite"/>
    </source>
</evidence>
<dbReference type="OrthoDB" id="1751210at2759"/>
<dbReference type="AlphaFoldDB" id="G9NV54"/>
<comment type="caution">
    <text evidence="3">The sequence shown here is derived from an EMBL/GenBank/DDBJ whole genome shotgun (WGS) entry which is preliminary data.</text>
</comment>
<protein>
    <recommendedName>
        <fullName evidence="2">DUF7082 domain-containing protein</fullName>
    </recommendedName>
</protein>
<dbReference type="OMA" id="PPNSICI"/>
<sequence>MSTAKFQSPSYRLFEPGFLPIPIKPIIVDPDDDFGSPETLTLTYEEAVQAAQRGDPSRDSPPSDFDMAYSKAQLPPVNGYDTASFADPAYEPYSTTAFSAQQAEKYAQYNQSSFASNNNAVAQYMPPRPTVVTFHPSSGVFGTKIHFKIHSQDDLFSPQAFVLFGSAKCPADLIRDSQDSSGFAFSCSIDAPQSLVTGSNTSVPVSFVIEAPAGGEISRTAAGTFHYLEGSEDDITRADKMSKDGSTAPAPEIDQASPSPKAEAPPSAATNTYEYPQQPGQYANTFPQGNNEMISAYRTASFSDTHYNQHQRRAHSAWSGYGNPLASAGRSSSTYDHPPISSRPNLPHHASISSSGSNGAPQLVRTSTITAGGGGAFHPMYTSKAVLKINGNLNDMAAKWTEEEWSNRRRIVQFKKSQHQASLHVSFKAVAVNERPPNSICISCIWWQEKSDCYVTSVDTIHLLEQLVAAPNRFSVEEKNRIRRNLEGFHPVTVSKAKADSEEFFKIIMAFPHPKPRNIEKDVKVFPWSTLEPALKKIIGKYSASPSSMMNPVSAPSYGAPPAGHHGIGSQHGISSQHADSHGQFPMHSGYSPSHHEAMPLPRQASWASTGTYSTSAGRGLSPSGLRNHHSPPQSSLRINTSTAQLPAVSAYDARAVASPYASAGLHTPLSHHAAAATPPRWETAPSAYTDSGYPALTSHQASGAQSVYAAAAAYNDGPPRA</sequence>
<dbReference type="PANTHER" id="PTHR39463:SF1">
    <property type="entry name" value="MEDUSA"/>
    <property type="match status" value="1"/>
</dbReference>
<feature type="region of interest" description="Disordered" evidence="1">
    <location>
        <begin position="48"/>
        <end position="68"/>
    </location>
</feature>
<feature type="compositionally biased region" description="Polar residues" evidence="1">
    <location>
        <begin position="606"/>
        <end position="617"/>
    </location>
</feature>
<dbReference type="InterPro" id="IPR055509">
    <property type="entry name" value="DUF7082"/>
</dbReference>
<feature type="compositionally biased region" description="Low complexity" evidence="1">
    <location>
        <begin position="256"/>
        <end position="269"/>
    </location>
</feature>
<gene>
    <name evidence="3" type="ORF">TRIATDRAFT_139437</name>
</gene>
<dbReference type="GO" id="GO:0005634">
    <property type="term" value="C:nucleus"/>
    <property type="evidence" value="ECO:0007669"/>
    <property type="project" value="TreeGrafter"/>
</dbReference>
<organism evidence="3 4">
    <name type="scientific">Hypocrea atroviridis (strain ATCC 20476 / IMI 206040)</name>
    <name type="common">Trichoderma atroviride</name>
    <dbReference type="NCBI Taxonomy" id="452589"/>
    <lineage>
        <taxon>Eukaryota</taxon>
        <taxon>Fungi</taxon>
        <taxon>Dikarya</taxon>
        <taxon>Ascomycota</taxon>
        <taxon>Pezizomycotina</taxon>
        <taxon>Sordariomycetes</taxon>
        <taxon>Hypocreomycetidae</taxon>
        <taxon>Hypocreales</taxon>
        <taxon>Hypocreaceae</taxon>
        <taxon>Trichoderma</taxon>
    </lineage>
</organism>
<feature type="domain" description="DUF7082" evidence="2">
    <location>
        <begin position="384"/>
        <end position="539"/>
    </location>
</feature>
<accession>G9NV54</accession>
<dbReference type="Proteomes" id="UP000005426">
    <property type="component" value="Unassembled WGS sequence"/>
</dbReference>
<dbReference type="eggNOG" id="ENOG502QTDM">
    <property type="taxonomic scope" value="Eukaryota"/>
</dbReference>
<feature type="region of interest" description="Disordered" evidence="1">
    <location>
        <begin position="326"/>
        <end position="367"/>
    </location>
</feature>
<proteinExistence type="predicted"/>
<keyword evidence="4" id="KW-1185">Reference proteome</keyword>
<evidence type="ECO:0000313" key="3">
    <source>
        <dbReference type="EMBL" id="EHK44876.1"/>
    </source>
</evidence>
<feature type="compositionally biased region" description="Low complexity" evidence="1">
    <location>
        <begin position="564"/>
        <end position="578"/>
    </location>
</feature>
<feature type="region of interest" description="Disordered" evidence="1">
    <location>
        <begin position="553"/>
        <end position="639"/>
    </location>
</feature>